<feature type="compositionally biased region" description="Polar residues" evidence="1">
    <location>
        <begin position="1648"/>
        <end position="1657"/>
    </location>
</feature>
<feature type="compositionally biased region" description="Polar residues" evidence="1">
    <location>
        <begin position="1388"/>
        <end position="1400"/>
    </location>
</feature>
<feature type="region of interest" description="Disordered" evidence="1">
    <location>
        <begin position="1132"/>
        <end position="1164"/>
    </location>
</feature>
<feature type="region of interest" description="Disordered" evidence="1">
    <location>
        <begin position="196"/>
        <end position="219"/>
    </location>
</feature>
<feature type="compositionally biased region" description="Polar residues" evidence="1">
    <location>
        <begin position="489"/>
        <end position="498"/>
    </location>
</feature>
<reference evidence="2" key="1">
    <citation type="journal article" date="2012" name="Nature">
        <title>The oyster genome reveals stress adaptation and complexity of shell formation.</title>
        <authorList>
            <person name="Zhang G."/>
            <person name="Fang X."/>
            <person name="Guo X."/>
            <person name="Li L."/>
            <person name="Luo R."/>
            <person name="Xu F."/>
            <person name="Yang P."/>
            <person name="Zhang L."/>
            <person name="Wang X."/>
            <person name="Qi H."/>
            <person name="Xiong Z."/>
            <person name="Que H."/>
            <person name="Xie Y."/>
            <person name="Holland P.W."/>
            <person name="Paps J."/>
            <person name="Zhu Y."/>
            <person name="Wu F."/>
            <person name="Chen Y."/>
            <person name="Wang J."/>
            <person name="Peng C."/>
            <person name="Meng J."/>
            <person name="Yang L."/>
            <person name="Liu J."/>
            <person name="Wen B."/>
            <person name="Zhang N."/>
            <person name="Huang Z."/>
            <person name="Zhu Q."/>
            <person name="Feng Y."/>
            <person name="Mount A."/>
            <person name="Hedgecock D."/>
            <person name="Xu Z."/>
            <person name="Liu Y."/>
            <person name="Domazet-Loso T."/>
            <person name="Du Y."/>
            <person name="Sun X."/>
            <person name="Zhang S."/>
            <person name="Liu B."/>
            <person name="Cheng P."/>
            <person name="Jiang X."/>
            <person name="Li J."/>
            <person name="Fan D."/>
            <person name="Wang W."/>
            <person name="Fu W."/>
            <person name="Wang T."/>
            <person name="Wang B."/>
            <person name="Zhang J."/>
            <person name="Peng Z."/>
            <person name="Li Y."/>
            <person name="Li N."/>
            <person name="Wang J."/>
            <person name="Chen M."/>
            <person name="He Y."/>
            <person name="Tan F."/>
            <person name="Song X."/>
            <person name="Zheng Q."/>
            <person name="Huang R."/>
            <person name="Yang H."/>
            <person name="Du X."/>
            <person name="Chen L."/>
            <person name="Yang M."/>
            <person name="Gaffney P.M."/>
            <person name="Wang S."/>
            <person name="Luo L."/>
            <person name="She Z."/>
            <person name="Ming Y."/>
            <person name="Huang W."/>
            <person name="Zhang S."/>
            <person name="Huang B."/>
            <person name="Zhang Y."/>
            <person name="Qu T."/>
            <person name="Ni P."/>
            <person name="Miao G."/>
            <person name="Wang J."/>
            <person name="Wang Q."/>
            <person name="Steinberg C.E."/>
            <person name="Wang H."/>
            <person name="Li N."/>
            <person name="Qian L."/>
            <person name="Zhang G."/>
            <person name="Li Y."/>
            <person name="Yang H."/>
            <person name="Liu X."/>
            <person name="Wang J."/>
            <person name="Yin Y."/>
            <person name="Wang J."/>
        </authorList>
    </citation>
    <scope>NUCLEOTIDE SEQUENCE [LARGE SCALE GENOMIC DNA]</scope>
    <source>
        <strain evidence="2">05x7-T-G4-1.051#20</strain>
    </source>
</reference>
<feature type="region of interest" description="Disordered" evidence="1">
    <location>
        <begin position="1073"/>
        <end position="1103"/>
    </location>
</feature>
<feature type="compositionally biased region" description="Basic residues" evidence="1">
    <location>
        <begin position="1738"/>
        <end position="1749"/>
    </location>
</feature>
<feature type="compositionally biased region" description="Basic and acidic residues" evidence="1">
    <location>
        <begin position="1593"/>
        <end position="1609"/>
    </location>
</feature>
<feature type="region of interest" description="Disordered" evidence="1">
    <location>
        <begin position="72"/>
        <end position="93"/>
    </location>
</feature>
<dbReference type="EMBL" id="JH816011">
    <property type="protein sequence ID" value="EKC41224.1"/>
    <property type="molecule type" value="Genomic_DNA"/>
</dbReference>
<feature type="compositionally biased region" description="Basic and acidic residues" evidence="1">
    <location>
        <begin position="608"/>
        <end position="622"/>
    </location>
</feature>
<feature type="region of interest" description="Disordered" evidence="1">
    <location>
        <begin position="1453"/>
        <end position="1478"/>
    </location>
</feature>
<accession>K1RC50</accession>
<protein>
    <submittedName>
        <fullName evidence="2">Uncharacterized protein</fullName>
    </submittedName>
</protein>
<feature type="region of interest" description="Disordered" evidence="1">
    <location>
        <begin position="1646"/>
        <end position="1703"/>
    </location>
</feature>
<dbReference type="InParanoid" id="K1RC50"/>
<feature type="compositionally biased region" description="Basic and acidic residues" evidence="1">
    <location>
        <begin position="1453"/>
        <end position="1465"/>
    </location>
</feature>
<feature type="compositionally biased region" description="Polar residues" evidence="1">
    <location>
        <begin position="202"/>
        <end position="211"/>
    </location>
</feature>
<feature type="compositionally biased region" description="Acidic residues" evidence="1">
    <location>
        <begin position="1582"/>
        <end position="1592"/>
    </location>
</feature>
<evidence type="ECO:0000313" key="2">
    <source>
        <dbReference type="EMBL" id="EKC41224.1"/>
    </source>
</evidence>
<dbReference type="HOGENOM" id="CLU_239451_0_0_1"/>
<feature type="compositionally biased region" description="Basic and acidic residues" evidence="1">
    <location>
        <begin position="1"/>
        <end position="10"/>
    </location>
</feature>
<feature type="region of interest" description="Disordered" evidence="1">
    <location>
        <begin position="1375"/>
        <end position="1400"/>
    </location>
</feature>
<organism evidence="2">
    <name type="scientific">Magallana gigas</name>
    <name type="common">Pacific oyster</name>
    <name type="synonym">Crassostrea gigas</name>
    <dbReference type="NCBI Taxonomy" id="29159"/>
    <lineage>
        <taxon>Eukaryota</taxon>
        <taxon>Metazoa</taxon>
        <taxon>Spiralia</taxon>
        <taxon>Lophotrochozoa</taxon>
        <taxon>Mollusca</taxon>
        <taxon>Bivalvia</taxon>
        <taxon>Autobranchia</taxon>
        <taxon>Pteriomorphia</taxon>
        <taxon>Ostreida</taxon>
        <taxon>Ostreoidea</taxon>
        <taxon>Ostreidae</taxon>
        <taxon>Magallana</taxon>
    </lineage>
</organism>
<feature type="region of interest" description="Disordered" evidence="1">
    <location>
        <begin position="728"/>
        <end position="781"/>
    </location>
</feature>
<feature type="compositionally biased region" description="Basic and acidic residues" evidence="1">
    <location>
        <begin position="459"/>
        <end position="482"/>
    </location>
</feature>
<feature type="region of interest" description="Disordered" evidence="1">
    <location>
        <begin position="1259"/>
        <end position="1280"/>
    </location>
</feature>
<feature type="compositionally biased region" description="Basic and acidic residues" evidence="1">
    <location>
        <begin position="1375"/>
        <end position="1387"/>
    </location>
</feature>
<sequence>MSEQKVDRITKSSQQGFPATSTSPSSRAVLTDYTNRNILQFKPDKTAVKQNELRNDEWKGVINIKDLVELRPTHSLPRPGPSPGIDKDLRPSQTSADDNLYILGLLSGDSDATLKSSFEGYLCKERSAVETEIPARKLPWRDDVGFDEKENAYRRQVNDRETNKTFIRDSDLKVPPQHSYSQPKNHRVLSVNALGTEKLTTKDSQNSSKGRSYTLREQRTKRIPISNVVTSLRTKPFQAPTDSACLSKTDFKISRNSINTDSDTLQRYSYSYFRAKNRTDGCKLGSIHVNATNRRRENDPEIKHALLYANSPGRRCGINSPSNCKIPRSKNSHRYSESFTKGSLLKHQHTHNIVNCDRVRVSCNRNKTKVITSECQGKLYAGGMKNVNLTYSLDMNGELVKTGVTEKIESRKFGASQKTRGTIKNRTDGVSTVLNSNPRKDRVKYGKLQSASTVSTTEKGSRIDNQHKRLPELPTSPEKKPDGILNGGDKTSPTQEGQFTEGDEQGQTRQSDRKDSVQCPTARPRVHNQGHQNQNRRSCSEHRVGSYIYWGSDAGVGPNIGDYDYHNDGKLSRYVDGIINSVGLSTQIYENSLSPDGESKLKIAGETCKDNDIHGPQDHASDDLDTSPSRNPDINNKKDQILLCRADNKIKGAQHFKENTTPTANETQCHWDLKGQPSGNYTTKRDQGVLIREQDNTLDGLPVISEIRGGNGPKEPPRFRCGMNKQLAQTGKTPKSCKVGSEGPSVGEHAPTKVFTDNSQSKGSVNTKTISDRNKTQRRKSVVLIQEENIKELYSNTKENKSERRSTGNFTCSNAQNRSKNLNHVTLHAKTSISKGAQAIDQKKIELSRTPTDLAKNTATAGKSKLSSTCKRPGCKHSTLIGYKPGQKCSPVAKHSQSYQETENLLTFSESANECGTVVRNTASPTESISTISITENASKEPERVGDNTCCDTITDAHCNAEEDSRRQQESSADNINSDACLLQNEKYRSDLSEINVRINNGEPISVPAVDINGFTLQSSPNEEIKQSGSTLVEVTNEFEGAENECNGSLYPNDNRKGIMDPQTNNEMEIGCDSVSNDNNKGHGRGADQTSNVPDHSQLHASKDGYKTGTLECVSKQSNVQLRQASISTIDSKNKHLDAEQRQHSTLKDESLDNEAKGRETKDEKAINLKPDLGNSTILGGMSEAYPTETTDCVPTNAINSDIIQSEPADSVQELKTSSTCKGTRVKNDMQSCAVKKERDRQGIRRFTATVCLQDVQESQAENRNKFRSRSKSPIGLKKEDGLESKQGVSCVGINRVSEIRRTFLGKASKINIPEPKIERSKPLSPSTQLTSKNSKWVNACGKWKRIPIDGDGNPLQGYLTPTISLGVSSSTLSDIKEVPNENKVKAESNQNAEDQQSVPFSDKRAVFEIRKPKQPPKVLPKPSEAKRRAVVSCLKQWKGRVADRRSREFDDKIDLTKDDTKPTEEQPQNQNENVNDTTSELVCHLESKEVTKPEYEEKTNVQSSLDKSSEEIQKGNGSVNEETCISISAPATIDSSEDAQNEPIAKEHKHTDQPYNQINEFKPSEEKQKCKVQNNYSEIPLIDEEIDDDLAKEEKENKEVSEKEKPDVSETEEGSFLRRDIVGQKRKGMNFSRAAGVWDSIIDSERLQSSVTTGKTNELEDSDETTPTNTPKTRKAFTDQEYRQPSEDGPQRPNSISTQMLDYKDPVFLGRALTDTYRDKVKRHEEFESRMTNHSASRVKHSHKAQLI</sequence>
<feature type="compositionally biased region" description="Basic and acidic residues" evidence="1">
    <location>
        <begin position="1677"/>
        <end position="1691"/>
    </location>
</feature>
<feature type="region of interest" description="Disordered" evidence="1">
    <location>
        <begin position="795"/>
        <end position="817"/>
    </location>
</feature>
<feature type="region of interest" description="Disordered" evidence="1">
    <location>
        <begin position="411"/>
        <end position="540"/>
    </location>
</feature>
<evidence type="ECO:0000256" key="1">
    <source>
        <dbReference type="SAM" id="MobiDB-lite"/>
    </source>
</evidence>
<feature type="compositionally biased region" description="Polar residues" evidence="1">
    <location>
        <begin position="11"/>
        <end position="28"/>
    </location>
</feature>
<feature type="compositionally biased region" description="Polar residues" evidence="1">
    <location>
        <begin position="755"/>
        <end position="769"/>
    </location>
</feature>
<feature type="compositionally biased region" description="Polar residues" evidence="1">
    <location>
        <begin position="807"/>
        <end position="817"/>
    </location>
</feature>
<proteinExistence type="predicted"/>
<feature type="region of interest" description="Disordered" evidence="1">
    <location>
        <begin position="1726"/>
        <end position="1749"/>
    </location>
</feature>
<feature type="region of interest" description="Disordered" evidence="1">
    <location>
        <begin position="1492"/>
        <end position="1617"/>
    </location>
</feature>
<feature type="compositionally biased region" description="Polar residues" evidence="1">
    <location>
        <begin position="449"/>
        <end position="458"/>
    </location>
</feature>
<name>K1RC50_MAGGI</name>
<feature type="region of interest" description="Disordered" evidence="1">
    <location>
        <begin position="1"/>
        <end position="28"/>
    </location>
</feature>
<gene>
    <name evidence="2" type="ORF">CGI_10020134</name>
</gene>
<feature type="compositionally biased region" description="Polar residues" evidence="1">
    <location>
        <begin position="1516"/>
        <end position="1527"/>
    </location>
</feature>
<feature type="compositionally biased region" description="Polar residues" evidence="1">
    <location>
        <begin position="416"/>
        <end position="437"/>
    </location>
</feature>
<feature type="region of interest" description="Disordered" evidence="1">
    <location>
        <begin position="608"/>
        <end position="635"/>
    </location>
</feature>